<feature type="domain" description="NADP-dependent oxidoreductase" evidence="2">
    <location>
        <begin position="21"/>
        <end position="315"/>
    </location>
</feature>
<evidence type="ECO:0000313" key="4">
    <source>
        <dbReference type="Proteomes" id="UP000246410"/>
    </source>
</evidence>
<keyword evidence="1" id="KW-0560">Oxidoreductase</keyword>
<organism evidence="3 4">
    <name type="scientific">Nocardia neocaledoniensis</name>
    <dbReference type="NCBI Taxonomy" id="236511"/>
    <lineage>
        <taxon>Bacteria</taxon>
        <taxon>Bacillati</taxon>
        <taxon>Actinomycetota</taxon>
        <taxon>Actinomycetes</taxon>
        <taxon>Mycobacteriales</taxon>
        <taxon>Nocardiaceae</taxon>
        <taxon>Nocardia</taxon>
    </lineage>
</organism>
<keyword evidence="4" id="KW-1185">Reference proteome</keyword>
<dbReference type="InterPro" id="IPR023210">
    <property type="entry name" value="NADP_OxRdtase_dom"/>
</dbReference>
<dbReference type="EMBL" id="QGTL01000007">
    <property type="protein sequence ID" value="PWV73712.1"/>
    <property type="molecule type" value="Genomic_DNA"/>
</dbReference>
<dbReference type="PANTHER" id="PTHR43625">
    <property type="entry name" value="AFLATOXIN B1 ALDEHYDE REDUCTASE"/>
    <property type="match status" value="1"/>
</dbReference>
<evidence type="ECO:0000256" key="1">
    <source>
        <dbReference type="ARBA" id="ARBA00023002"/>
    </source>
</evidence>
<reference evidence="3 4" key="1">
    <citation type="submission" date="2018-05" db="EMBL/GenBank/DDBJ databases">
        <title>Genomic Encyclopedia of Type Strains, Phase IV (KMG-IV): sequencing the most valuable type-strain genomes for metagenomic binning, comparative biology and taxonomic classification.</title>
        <authorList>
            <person name="Goeker M."/>
        </authorList>
    </citation>
    <scope>NUCLEOTIDE SEQUENCE [LARGE SCALE GENOMIC DNA]</scope>
    <source>
        <strain evidence="3 4">DSM 44717</strain>
    </source>
</reference>
<dbReference type="Proteomes" id="UP000246410">
    <property type="component" value="Unassembled WGS sequence"/>
</dbReference>
<dbReference type="RefSeq" id="WP_110039256.1">
    <property type="nucleotide sequence ID" value="NZ_QGTL01000007.1"/>
</dbReference>
<evidence type="ECO:0000313" key="3">
    <source>
        <dbReference type="EMBL" id="PWV73712.1"/>
    </source>
</evidence>
<comment type="caution">
    <text evidence="3">The sequence shown here is derived from an EMBL/GenBank/DDBJ whole genome shotgun (WGS) entry which is preliminary data.</text>
</comment>
<dbReference type="InterPro" id="IPR050791">
    <property type="entry name" value="Aldo-Keto_reductase"/>
</dbReference>
<sequence length="338" mass="35587">MTNSISLPRVGLGATGPRVGRIGLGAMGMSGMYGAADDRESRATIHAAIDAGADLVDTGDFYGAGHNELLIGKAIAERPRADVVLSVKFGGLRGPDGSWGGFDGRPAAVRNFVTYSLTRLGVDHIDIYRPARLDPDVPIEDTVGAIAELVEAGYVRHIGLSEIGADTLRRAHAVHPIVDLQIEYSLLTRGIEREILPVARELGIGITAYGVLSRGLLSDTFRTGGAPADAADFRTHSPRFQGENLTRNLRLVESLAEIAAAKGVSVAQLAIAWALSRGTDIVPVIGARSRARLTETLDALRITLSPAELAEIEAAAPADAVAGQRYAAAQMAALDSER</sequence>
<name>A0A317NF40_9NOCA</name>
<dbReference type="Gene3D" id="3.20.20.100">
    <property type="entry name" value="NADP-dependent oxidoreductase domain"/>
    <property type="match status" value="1"/>
</dbReference>
<proteinExistence type="predicted"/>
<dbReference type="GO" id="GO:0016491">
    <property type="term" value="F:oxidoreductase activity"/>
    <property type="evidence" value="ECO:0007669"/>
    <property type="project" value="UniProtKB-KW"/>
</dbReference>
<dbReference type="Pfam" id="PF00248">
    <property type="entry name" value="Aldo_ket_red"/>
    <property type="match status" value="1"/>
</dbReference>
<dbReference type="PANTHER" id="PTHR43625:SF40">
    <property type="entry name" value="ALDO-KETO REDUCTASE YAKC [NADP(+)]"/>
    <property type="match status" value="1"/>
</dbReference>
<accession>A0A317NF40</accession>
<dbReference type="AlphaFoldDB" id="A0A317NF40"/>
<dbReference type="SUPFAM" id="SSF51430">
    <property type="entry name" value="NAD(P)-linked oxidoreductase"/>
    <property type="match status" value="1"/>
</dbReference>
<dbReference type="InterPro" id="IPR036812">
    <property type="entry name" value="NAD(P)_OxRdtase_dom_sf"/>
</dbReference>
<evidence type="ECO:0000259" key="2">
    <source>
        <dbReference type="Pfam" id="PF00248"/>
    </source>
</evidence>
<gene>
    <name evidence="3" type="ORF">DFR69_107343</name>
</gene>
<dbReference type="GO" id="GO:0005737">
    <property type="term" value="C:cytoplasm"/>
    <property type="evidence" value="ECO:0007669"/>
    <property type="project" value="TreeGrafter"/>
</dbReference>
<protein>
    <submittedName>
        <fullName evidence="3">Aryl-alcohol dehydrogenase-like predicted oxidoreductase</fullName>
    </submittedName>
</protein>